<dbReference type="RefSeq" id="WP_103705018.1">
    <property type="nucleotide sequence ID" value="NZ_PQGA01000007.1"/>
</dbReference>
<accession>A0A2S4M8F7</accession>
<keyword evidence="4" id="KW-1185">Reference proteome</keyword>
<dbReference type="GO" id="GO:0008374">
    <property type="term" value="F:O-acyltransferase activity"/>
    <property type="evidence" value="ECO:0007669"/>
    <property type="project" value="TreeGrafter"/>
</dbReference>
<comment type="caution">
    <text evidence="3">The sequence shown here is derived from an EMBL/GenBank/DDBJ whole genome shotgun (WGS) entry which is preliminary data.</text>
</comment>
<sequence>MYQDLSQFSVPAGFRGRSKWFVQCWWIAQALLFKPSPQFAYGFRAWLLRRFGASVGRNTVIRPSVTITYPWKVNIGDYAWIGDHAVLYSLGEIVVGDHAVVSQGCYLCAGDHDATLENFPIRARDIRVADEAWVASDVFVGPGVTIGRGAIVGARSSVFADMPEGMVCFGHPCQPVRRRVPKAQ</sequence>
<dbReference type="GO" id="GO:0005829">
    <property type="term" value="C:cytosol"/>
    <property type="evidence" value="ECO:0007669"/>
    <property type="project" value="TreeGrafter"/>
</dbReference>
<dbReference type="PANTHER" id="PTHR23416">
    <property type="entry name" value="SIALIC ACID SYNTHASE-RELATED"/>
    <property type="match status" value="1"/>
</dbReference>
<dbReference type="NCBIfam" id="NF007797">
    <property type="entry name" value="PRK10502.1"/>
    <property type="match status" value="1"/>
</dbReference>
<dbReference type="AlphaFoldDB" id="A0A2S4M8F7"/>
<evidence type="ECO:0000256" key="1">
    <source>
        <dbReference type="ARBA" id="ARBA00007274"/>
    </source>
</evidence>
<gene>
    <name evidence="3" type="ORF">B0G62_10754</name>
</gene>
<dbReference type="EMBL" id="PQGA01000007">
    <property type="protein sequence ID" value="POR51028.1"/>
    <property type="molecule type" value="Genomic_DNA"/>
</dbReference>
<reference evidence="3 4" key="1">
    <citation type="submission" date="2018-01" db="EMBL/GenBank/DDBJ databases">
        <title>Genomic Encyclopedia of Type Strains, Phase III (KMG-III): the genomes of soil and plant-associated and newly described type strains.</title>
        <authorList>
            <person name="Whitman W."/>
        </authorList>
    </citation>
    <scope>NUCLEOTIDE SEQUENCE [LARGE SCALE GENOMIC DNA]</scope>
    <source>
        <strain evidence="3 4">JCM 18070</strain>
    </source>
</reference>
<comment type="similarity">
    <text evidence="1">Belongs to the transferase hexapeptide repeat family.</text>
</comment>
<keyword evidence="2 3" id="KW-0808">Transferase</keyword>
<dbReference type="InterPro" id="IPR011004">
    <property type="entry name" value="Trimer_LpxA-like_sf"/>
</dbReference>
<proteinExistence type="inferred from homology"/>
<name>A0A2S4M8F7_9BURK</name>
<evidence type="ECO:0000313" key="3">
    <source>
        <dbReference type="EMBL" id="POR51028.1"/>
    </source>
</evidence>
<organism evidence="3 4">
    <name type="scientific">Paraburkholderia eburnea</name>
    <dbReference type="NCBI Taxonomy" id="1189126"/>
    <lineage>
        <taxon>Bacteria</taxon>
        <taxon>Pseudomonadati</taxon>
        <taxon>Pseudomonadota</taxon>
        <taxon>Betaproteobacteria</taxon>
        <taxon>Burkholderiales</taxon>
        <taxon>Burkholderiaceae</taxon>
        <taxon>Paraburkholderia</taxon>
    </lineage>
</organism>
<dbReference type="InterPro" id="IPR051159">
    <property type="entry name" value="Hexapeptide_acetyltransf"/>
</dbReference>
<dbReference type="PANTHER" id="PTHR23416:SF23">
    <property type="entry name" value="ACETYLTRANSFERASE C18B11.09C-RELATED"/>
    <property type="match status" value="1"/>
</dbReference>
<dbReference type="Gene3D" id="2.160.10.10">
    <property type="entry name" value="Hexapeptide repeat proteins"/>
    <property type="match status" value="1"/>
</dbReference>
<evidence type="ECO:0000256" key="2">
    <source>
        <dbReference type="ARBA" id="ARBA00022679"/>
    </source>
</evidence>
<dbReference type="SUPFAM" id="SSF51161">
    <property type="entry name" value="Trimeric LpxA-like enzymes"/>
    <property type="match status" value="1"/>
</dbReference>
<evidence type="ECO:0000313" key="4">
    <source>
        <dbReference type="Proteomes" id="UP000237381"/>
    </source>
</evidence>
<dbReference type="Proteomes" id="UP000237381">
    <property type="component" value="Unassembled WGS sequence"/>
</dbReference>
<protein>
    <submittedName>
        <fullName evidence="3">Putative colanic acid biosynthesis acetyltransferase WcaF</fullName>
    </submittedName>
</protein>
<dbReference type="CDD" id="cd05825">
    <property type="entry name" value="LbH_wcaF_like"/>
    <property type="match status" value="1"/>
</dbReference>
<dbReference type="OrthoDB" id="9815592at2"/>